<dbReference type="Gene3D" id="1.10.1740.10">
    <property type="match status" value="1"/>
</dbReference>
<evidence type="ECO:0000256" key="2">
    <source>
        <dbReference type="ARBA" id="ARBA00011344"/>
    </source>
</evidence>
<evidence type="ECO:0000313" key="10">
    <source>
        <dbReference type="Proteomes" id="UP001165135"/>
    </source>
</evidence>
<dbReference type="SUPFAM" id="SSF88946">
    <property type="entry name" value="Sigma2 domain of RNA polymerase sigma factors"/>
    <property type="match status" value="1"/>
</dbReference>
<reference evidence="9" key="1">
    <citation type="submission" date="2023-03" db="EMBL/GenBank/DDBJ databases">
        <title>Actinoallomurus iriomotensis NBRC 103681.</title>
        <authorList>
            <person name="Ichikawa N."/>
            <person name="Sato H."/>
            <person name="Tonouchi N."/>
        </authorList>
    </citation>
    <scope>NUCLEOTIDE SEQUENCE</scope>
    <source>
        <strain evidence="9">NBRC 103681</strain>
    </source>
</reference>
<proteinExistence type="inferred from homology"/>
<dbReference type="NCBIfam" id="TIGR02937">
    <property type="entry name" value="sigma70-ECF"/>
    <property type="match status" value="1"/>
</dbReference>
<dbReference type="Pfam" id="PF08281">
    <property type="entry name" value="Sigma70_r4_2"/>
    <property type="match status" value="1"/>
</dbReference>
<dbReference type="InterPro" id="IPR037401">
    <property type="entry name" value="SnoaL-like"/>
</dbReference>
<comment type="caution">
    <text evidence="9">The sequence shown here is derived from an EMBL/GenBank/DDBJ whole genome shotgun (WGS) entry which is preliminary data.</text>
</comment>
<dbReference type="InterPro" id="IPR013324">
    <property type="entry name" value="RNA_pol_sigma_r3/r4-like"/>
</dbReference>
<dbReference type="AlphaFoldDB" id="A0A9W6RIE9"/>
<keyword evidence="5" id="KW-0804">Transcription</keyword>
<dbReference type="GO" id="GO:0016987">
    <property type="term" value="F:sigma factor activity"/>
    <property type="evidence" value="ECO:0007669"/>
    <property type="project" value="UniProtKB-KW"/>
</dbReference>
<dbReference type="Gene3D" id="3.10.450.50">
    <property type="match status" value="1"/>
</dbReference>
<feature type="domain" description="SnoaL-like" evidence="8">
    <location>
        <begin position="203"/>
        <end position="277"/>
    </location>
</feature>
<dbReference type="InterPro" id="IPR013325">
    <property type="entry name" value="RNA_pol_sigma_r2"/>
</dbReference>
<gene>
    <name evidence="9" type="primary">rpoE</name>
    <name evidence="9" type="ORF">Airi01_028790</name>
</gene>
<dbReference type="PANTHER" id="PTHR43133">
    <property type="entry name" value="RNA POLYMERASE ECF-TYPE SIGMA FACTO"/>
    <property type="match status" value="1"/>
</dbReference>
<feature type="domain" description="RNA polymerase sigma factor 70 region 4 type 2" evidence="7">
    <location>
        <begin position="132"/>
        <end position="184"/>
    </location>
</feature>
<comment type="similarity">
    <text evidence="1">Belongs to the sigma-70 factor family. ECF subfamily.</text>
</comment>
<dbReference type="SUPFAM" id="SSF54427">
    <property type="entry name" value="NTF2-like"/>
    <property type="match status" value="1"/>
</dbReference>
<evidence type="ECO:0000313" key="9">
    <source>
        <dbReference type="EMBL" id="GLY74612.1"/>
    </source>
</evidence>
<dbReference type="InterPro" id="IPR032710">
    <property type="entry name" value="NTF2-like_dom_sf"/>
</dbReference>
<evidence type="ECO:0000256" key="5">
    <source>
        <dbReference type="ARBA" id="ARBA00023163"/>
    </source>
</evidence>
<dbReference type="EMBL" id="BSTJ01000003">
    <property type="protein sequence ID" value="GLY74612.1"/>
    <property type="molecule type" value="Genomic_DNA"/>
</dbReference>
<dbReference type="InterPro" id="IPR014284">
    <property type="entry name" value="RNA_pol_sigma-70_dom"/>
</dbReference>
<evidence type="ECO:0000259" key="7">
    <source>
        <dbReference type="Pfam" id="PF08281"/>
    </source>
</evidence>
<sequence length="314" mass="34994">MDRGWTEVLDGFLGEHRRELWAFCYQMLGSPFDAEDAVQDVLERVWRARGDFDAEVGSVTGWVFRIARNVCVDRLRSASRRTLPRDLSDPGFEVGATLVPRFDTPWLQPAPSSWLGEDGTADAVVRGSEVRLALTALLQALPAQQRAVFILREVLGYSSADAAAALGTSVPAINSALQRARSRLSQTRTDGHPEQRGIEAALVEQYARALEAGDTEALEQLVTADVVFEMPPVPQWLRGRVPYRAFMDDFFRRRGARWQTRLISANHQPGLLLYHVTDDGVQPNTLHVLTGGADGLLSHLLVYRDPKLFALFEQ</sequence>
<dbReference type="Gene3D" id="1.10.10.10">
    <property type="entry name" value="Winged helix-like DNA-binding domain superfamily/Winged helix DNA-binding domain"/>
    <property type="match status" value="1"/>
</dbReference>
<organism evidence="9 10">
    <name type="scientific">Actinoallomurus iriomotensis</name>
    <dbReference type="NCBI Taxonomy" id="478107"/>
    <lineage>
        <taxon>Bacteria</taxon>
        <taxon>Bacillati</taxon>
        <taxon>Actinomycetota</taxon>
        <taxon>Actinomycetes</taxon>
        <taxon>Streptosporangiales</taxon>
        <taxon>Thermomonosporaceae</taxon>
        <taxon>Actinoallomurus</taxon>
    </lineage>
</organism>
<dbReference type="RefSeq" id="WP_285620579.1">
    <property type="nucleotide sequence ID" value="NZ_BSTJ01000003.1"/>
</dbReference>
<dbReference type="Pfam" id="PF04542">
    <property type="entry name" value="Sigma70_r2"/>
    <property type="match status" value="1"/>
</dbReference>
<dbReference type="GO" id="GO:0006352">
    <property type="term" value="P:DNA-templated transcription initiation"/>
    <property type="evidence" value="ECO:0007669"/>
    <property type="project" value="InterPro"/>
</dbReference>
<dbReference type="InterPro" id="IPR039425">
    <property type="entry name" value="RNA_pol_sigma-70-like"/>
</dbReference>
<dbReference type="InterPro" id="IPR007627">
    <property type="entry name" value="RNA_pol_sigma70_r2"/>
</dbReference>
<feature type="domain" description="RNA polymerase sigma-70 region 2" evidence="6">
    <location>
        <begin position="15"/>
        <end position="81"/>
    </location>
</feature>
<dbReference type="InterPro" id="IPR036388">
    <property type="entry name" value="WH-like_DNA-bd_sf"/>
</dbReference>
<protein>
    <submittedName>
        <fullName evidence="9">RNA polymerase sigma factor</fullName>
    </submittedName>
</protein>
<evidence type="ECO:0000256" key="4">
    <source>
        <dbReference type="ARBA" id="ARBA00023082"/>
    </source>
</evidence>
<accession>A0A9W6RIE9</accession>
<evidence type="ECO:0000259" key="6">
    <source>
        <dbReference type="Pfam" id="PF04542"/>
    </source>
</evidence>
<keyword evidence="4" id="KW-0731">Sigma factor</keyword>
<dbReference type="Pfam" id="PF12680">
    <property type="entry name" value="SnoaL_2"/>
    <property type="match status" value="1"/>
</dbReference>
<dbReference type="NCBIfam" id="NF006089">
    <property type="entry name" value="PRK08241.1"/>
    <property type="match status" value="1"/>
</dbReference>
<evidence type="ECO:0000256" key="1">
    <source>
        <dbReference type="ARBA" id="ARBA00010641"/>
    </source>
</evidence>
<evidence type="ECO:0000256" key="3">
    <source>
        <dbReference type="ARBA" id="ARBA00023015"/>
    </source>
</evidence>
<dbReference type="Proteomes" id="UP001165135">
    <property type="component" value="Unassembled WGS sequence"/>
</dbReference>
<name>A0A9W6RIE9_9ACTN</name>
<keyword evidence="3" id="KW-0805">Transcription regulation</keyword>
<dbReference type="PANTHER" id="PTHR43133:SF65">
    <property type="entry name" value="ECF RNA POLYMERASE SIGMA FACTOR SIGG"/>
    <property type="match status" value="1"/>
</dbReference>
<evidence type="ECO:0000259" key="8">
    <source>
        <dbReference type="Pfam" id="PF12680"/>
    </source>
</evidence>
<dbReference type="GO" id="GO:0003677">
    <property type="term" value="F:DNA binding"/>
    <property type="evidence" value="ECO:0007669"/>
    <property type="project" value="InterPro"/>
</dbReference>
<comment type="subunit">
    <text evidence="2">Interacts transiently with the RNA polymerase catalytic core formed by RpoA, RpoB, RpoC and RpoZ (2 alpha, 1 beta, 1 beta' and 1 omega subunit) to form the RNA polymerase holoenzyme that can initiate transcription.</text>
</comment>
<dbReference type="InterPro" id="IPR013249">
    <property type="entry name" value="RNA_pol_sigma70_r4_t2"/>
</dbReference>
<dbReference type="SUPFAM" id="SSF88659">
    <property type="entry name" value="Sigma3 and sigma4 domains of RNA polymerase sigma factors"/>
    <property type="match status" value="1"/>
</dbReference>